<dbReference type="RefSeq" id="WP_037790688.1">
    <property type="nucleotide sequence ID" value="NZ_BMVE01000022.1"/>
</dbReference>
<organism evidence="1 2">
    <name type="scientific">Streptomyces goshikiensis</name>
    <dbReference type="NCBI Taxonomy" id="1942"/>
    <lineage>
        <taxon>Bacteria</taxon>
        <taxon>Bacillati</taxon>
        <taxon>Actinomycetota</taxon>
        <taxon>Actinomycetes</taxon>
        <taxon>Kitasatosporales</taxon>
        <taxon>Streptomycetaceae</taxon>
        <taxon>Streptomyces</taxon>
    </lineage>
</organism>
<dbReference type="GeneID" id="91413500"/>
<evidence type="ECO:0000313" key="2">
    <source>
        <dbReference type="Proteomes" id="UP001432075"/>
    </source>
</evidence>
<protein>
    <submittedName>
        <fullName evidence="1">Uncharacterized protein</fullName>
    </submittedName>
</protein>
<dbReference type="NCBIfam" id="NF046112">
    <property type="entry name" value="MSMEG_6209_Nter"/>
    <property type="match status" value="1"/>
</dbReference>
<keyword evidence="2" id="KW-1185">Reference proteome</keyword>
<reference evidence="1" key="1">
    <citation type="submission" date="2022-10" db="EMBL/GenBank/DDBJ databases">
        <title>The complete genomes of actinobacterial strains from the NBC collection.</title>
        <authorList>
            <person name="Joergensen T.S."/>
            <person name="Alvarez Arevalo M."/>
            <person name="Sterndorff E.B."/>
            <person name="Faurdal D."/>
            <person name="Vuksanovic O."/>
            <person name="Mourched A.-S."/>
            <person name="Charusanti P."/>
            <person name="Shaw S."/>
            <person name="Blin K."/>
            <person name="Weber T."/>
        </authorList>
    </citation>
    <scope>NUCLEOTIDE SEQUENCE</scope>
    <source>
        <strain evidence="1">NBC_00283</strain>
    </source>
</reference>
<dbReference type="Gene3D" id="1.10.8.1060">
    <property type="entry name" value="Corynebacterium glutamicum thioredoxin-dependent arsenate reductase, N-terminal domain"/>
    <property type="match status" value="1"/>
</dbReference>
<dbReference type="Proteomes" id="UP001432075">
    <property type="component" value="Chromosome"/>
</dbReference>
<accession>A0ABZ1RD99</accession>
<evidence type="ECO:0000313" key="1">
    <source>
        <dbReference type="EMBL" id="WUO44752.1"/>
    </source>
</evidence>
<name>A0ABZ1RD99_9ACTN</name>
<dbReference type="EMBL" id="CP108057">
    <property type="protein sequence ID" value="WUO44752.1"/>
    <property type="molecule type" value="Genomic_DNA"/>
</dbReference>
<sequence>MTQRFHDEDGTLQHLADRLAAAYPDVDARIVEATVDEVSRELRGAKLKTFLPILAERKARLALDRYRAARSEGEPEGA</sequence>
<proteinExistence type="predicted"/>
<gene>
    <name evidence="1" type="ORF">OHU17_02455</name>
</gene>